<reference evidence="2" key="3">
    <citation type="submission" date="2023-07" db="EMBL/GenBank/DDBJ databases">
        <title>An improved reference 1 genome and first organelle genomes of Quercus suber.</title>
        <authorList>
            <consortium name="Genosuber Consortium"/>
            <person name="Usie A."/>
            <person name="Serra O."/>
            <person name="Barros P."/>
        </authorList>
    </citation>
    <scope>NUCLEOTIDE SEQUENCE</scope>
    <source>
        <strain evidence="2">HL8</strain>
        <tissue evidence="2">Leaves</tissue>
    </source>
</reference>
<feature type="region of interest" description="Disordered" evidence="1">
    <location>
        <begin position="20"/>
        <end position="65"/>
    </location>
</feature>
<evidence type="ECO:0000256" key="1">
    <source>
        <dbReference type="SAM" id="MobiDB-lite"/>
    </source>
</evidence>
<name>A0AAW0M9S3_QUESU</name>
<accession>A0AAW0M9S3</accession>
<reference evidence="2" key="1">
    <citation type="submission" date="2017-12" db="EMBL/GenBank/DDBJ databases">
        <authorList>
            <person name="Barbosa P."/>
            <person name="Usie A."/>
            <person name="Ramos A.M."/>
        </authorList>
    </citation>
    <scope>NUCLEOTIDE SEQUENCE</scope>
    <source>
        <strain evidence="2">HL8</strain>
        <tissue evidence="2">Leaves</tissue>
    </source>
</reference>
<organism evidence="2">
    <name type="scientific">Quercus suber</name>
    <name type="common">Cork oak</name>
    <dbReference type="NCBI Taxonomy" id="58331"/>
    <lineage>
        <taxon>Eukaryota</taxon>
        <taxon>Viridiplantae</taxon>
        <taxon>Streptophyta</taxon>
        <taxon>Embryophyta</taxon>
        <taxon>Tracheophyta</taxon>
        <taxon>Spermatophyta</taxon>
        <taxon>Magnoliopsida</taxon>
        <taxon>eudicotyledons</taxon>
        <taxon>Gunneridae</taxon>
        <taxon>Pentapetalae</taxon>
        <taxon>rosids</taxon>
        <taxon>fabids</taxon>
        <taxon>Fagales</taxon>
        <taxon>Fagaceae</taxon>
        <taxon>Quercus</taxon>
    </lineage>
</organism>
<comment type="caution">
    <text evidence="2">The sequence shown here is derived from an EMBL/GenBank/DDBJ whole genome shotgun (WGS) entry which is preliminary data.</text>
</comment>
<dbReference type="AlphaFoldDB" id="A0AAW0M9S3"/>
<sequence length="65" mass="7364">MTCHSSKTELLTHHQEIQRATNYTVSKQHRQFRSTHTDSSVIGKGDTAHSGRRTHLGFKSDRGIC</sequence>
<evidence type="ECO:0000313" key="2">
    <source>
        <dbReference type="EMBL" id="KAK7860345.1"/>
    </source>
</evidence>
<gene>
    <name evidence="2" type="ORF">CFP56_039717</name>
</gene>
<proteinExistence type="predicted"/>
<dbReference type="EMBL" id="PKMF04000007">
    <property type="protein sequence ID" value="KAK7860345.1"/>
    <property type="molecule type" value="Genomic_DNA"/>
</dbReference>
<reference evidence="2" key="2">
    <citation type="journal article" date="2018" name="Sci. Data">
        <title>The draft genome sequence of cork oak.</title>
        <authorList>
            <person name="Ramos A.M."/>
            <person name="Usie A."/>
            <person name="Barbosa P."/>
            <person name="Barros P.M."/>
            <person name="Capote T."/>
            <person name="Chaves I."/>
            <person name="Simoes F."/>
            <person name="Abreu I."/>
            <person name="Carrasquinho I."/>
            <person name="Faro C."/>
            <person name="Guimaraes J.B."/>
            <person name="Mendonca D."/>
            <person name="Nobrega F."/>
            <person name="Rodrigues L."/>
            <person name="Saibo N.J.M."/>
            <person name="Varela M.C."/>
            <person name="Egas C."/>
            <person name="Matos J."/>
            <person name="Miguel C.M."/>
            <person name="Oliveira M.M."/>
            <person name="Ricardo C.P."/>
            <person name="Goncalves S."/>
        </authorList>
    </citation>
    <scope>NUCLEOTIDE SEQUENCE [LARGE SCALE GENOMIC DNA]</scope>
    <source>
        <strain evidence="2">HL8</strain>
    </source>
</reference>
<protein>
    <submittedName>
        <fullName evidence="2">Uncharacterized protein</fullName>
    </submittedName>
</protein>